<dbReference type="Proteomes" id="UP001202328">
    <property type="component" value="Unassembled WGS sequence"/>
</dbReference>
<keyword evidence="1" id="KW-0812">Transmembrane</keyword>
<feature type="transmembrane region" description="Helical" evidence="1">
    <location>
        <begin position="63"/>
        <end position="83"/>
    </location>
</feature>
<sequence length="173" mass="19113">MNVLKYSSLNIRGSEYAETGVVTVNGSLIALWRYHCSLKYPFNISAFALVRRNFEMGAISRKCILLGLVFAVVLLISSEVLAVKDMPEKTLSEEQVLKKSSGGSSIKKKCLPNGGIEYDIEHAGNEVEVELNKDGAEVEVEYAGKEVEVELNKTGVKVEIEIGGKKYEYQFKG</sequence>
<comment type="caution">
    <text evidence="2">The sequence shown here is derived from an EMBL/GenBank/DDBJ whole genome shotgun (WGS) entry which is preliminary data.</text>
</comment>
<protein>
    <submittedName>
        <fullName evidence="2">Uncharacterized protein</fullName>
    </submittedName>
</protein>
<keyword evidence="3" id="KW-1185">Reference proteome</keyword>
<keyword evidence="1" id="KW-1133">Transmembrane helix</keyword>
<gene>
    <name evidence="2" type="ORF">MKW98_024405</name>
</gene>
<reference evidence="2" key="1">
    <citation type="submission" date="2022-04" db="EMBL/GenBank/DDBJ databases">
        <title>A functionally conserved STORR gene fusion in Papaver species that diverged 16.8 million years ago.</title>
        <authorList>
            <person name="Catania T."/>
        </authorList>
    </citation>
    <scope>NUCLEOTIDE SEQUENCE</scope>
    <source>
        <strain evidence="2">S-188037</strain>
    </source>
</reference>
<name>A0AAD4XN89_9MAGN</name>
<evidence type="ECO:0000256" key="1">
    <source>
        <dbReference type="SAM" id="Phobius"/>
    </source>
</evidence>
<keyword evidence="1" id="KW-0472">Membrane</keyword>
<dbReference type="AlphaFoldDB" id="A0AAD4XN89"/>
<proteinExistence type="predicted"/>
<evidence type="ECO:0000313" key="2">
    <source>
        <dbReference type="EMBL" id="KAI3928804.1"/>
    </source>
</evidence>
<evidence type="ECO:0000313" key="3">
    <source>
        <dbReference type="Proteomes" id="UP001202328"/>
    </source>
</evidence>
<accession>A0AAD4XN89</accession>
<dbReference type="EMBL" id="JAJJMB010007708">
    <property type="protein sequence ID" value="KAI3928804.1"/>
    <property type="molecule type" value="Genomic_DNA"/>
</dbReference>
<organism evidence="2 3">
    <name type="scientific">Papaver atlanticum</name>
    <dbReference type="NCBI Taxonomy" id="357466"/>
    <lineage>
        <taxon>Eukaryota</taxon>
        <taxon>Viridiplantae</taxon>
        <taxon>Streptophyta</taxon>
        <taxon>Embryophyta</taxon>
        <taxon>Tracheophyta</taxon>
        <taxon>Spermatophyta</taxon>
        <taxon>Magnoliopsida</taxon>
        <taxon>Ranunculales</taxon>
        <taxon>Papaveraceae</taxon>
        <taxon>Papaveroideae</taxon>
        <taxon>Papaver</taxon>
    </lineage>
</organism>